<keyword evidence="1" id="KW-0489">Methyltransferase</keyword>
<dbReference type="Gene3D" id="3.40.50.150">
    <property type="entry name" value="Vaccinia Virus protein VP39"/>
    <property type="match status" value="1"/>
</dbReference>
<evidence type="ECO:0000256" key="3">
    <source>
        <dbReference type="SAM" id="MobiDB-lite"/>
    </source>
</evidence>
<gene>
    <name evidence="4" type="ORF">PG994_003419</name>
</gene>
<dbReference type="PANTHER" id="PTHR43619">
    <property type="entry name" value="S-ADENOSYL-L-METHIONINE-DEPENDENT METHYLTRANSFERASE YKTD-RELATED"/>
    <property type="match status" value="1"/>
</dbReference>
<dbReference type="InterPro" id="IPR029063">
    <property type="entry name" value="SAM-dependent_MTases_sf"/>
</dbReference>
<dbReference type="Proteomes" id="UP001480595">
    <property type="component" value="Unassembled WGS sequence"/>
</dbReference>
<dbReference type="InterPro" id="IPR007213">
    <property type="entry name" value="Ppm1/Ppm2/Tcmp"/>
</dbReference>
<evidence type="ECO:0000313" key="4">
    <source>
        <dbReference type="EMBL" id="KAK8076147.1"/>
    </source>
</evidence>
<evidence type="ECO:0000313" key="5">
    <source>
        <dbReference type="Proteomes" id="UP001480595"/>
    </source>
</evidence>
<protein>
    <recommendedName>
        <fullName evidence="6">Class I SAM-dependent methyltransferase</fullName>
    </recommendedName>
</protein>
<evidence type="ECO:0000256" key="2">
    <source>
        <dbReference type="ARBA" id="ARBA00022679"/>
    </source>
</evidence>
<dbReference type="SUPFAM" id="SSF53335">
    <property type="entry name" value="S-adenosyl-L-methionine-dependent methyltransferases"/>
    <property type="match status" value="1"/>
</dbReference>
<organism evidence="4 5">
    <name type="scientific">Apiospora phragmitis</name>
    <dbReference type="NCBI Taxonomy" id="2905665"/>
    <lineage>
        <taxon>Eukaryota</taxon>
        <taxon>Fungi</taxon>
        <taxon>Dikarya</taxon>
        <taxon>Ascomycota</taxon>
        <taxon>Pezizomycotina</taxon>
        <taxon>Sordariomycetes</taxon>
        <taxon>Xylariomycetidae</taxon>
        <taxon>Amphisphaeriales</taxon>
        <taxon>Apiosporaceae</taxon>
        <taxon>Apiospora</taxon>
    </lineage>
</organism>
<dbReference type="RefSeq" id="XP_066719106.1">
    <property type="nucleotide sequence ID" value="XM_066854828.1"/>
</dbReference>
<proteinExistence type="predicted"/>
<name>A0ABR1VZB9_9PEZI</name>
<keyword evidence="2" id="KW-0808">Transferase</keyword>
<dbReference type="PANTHER" id="PTHR43619:SF2">
    <property type="entry name" value="S-ADENOSYL-L-METHIONINE-DEPENDENT METHYLTRANSFERASES SUPERFAMILY PROTEIN"/>
    <property type="match status" value="1"/>
</dbReference>
<dbReference type="EMBL" id="JAQQWL010000004">
    <property type="protein sequence ID" value="KAK8076147.1"/>
    <property type="molecule type" value="Genomic_DNA"/>
</dbReference>
<sequence>MAPNSSKSSGGGSKPKPDEKGESATASVKGNGRQVSGAPPASGPRITLTGAQQTNLSTLCARAQDAKSAKPLLNDKWALHVLEQVPGYDFTGVMPGAFAAAAVVTRALTLDCWAASFLERHPRATVIHLACGLDSRCLRLRWGGNGTSAVDKPGTAAKGASNANVSAALALRAGVDYRLVAASAADEGWLADVPADRPTLVIMEGLTMYLAEKDGVALLRRLLRRFPSGSLIFDCLGSVTVRCQGLFGLLRHTGATFAWAIDCPRTLELLDERLRLIESVGPLGMMAGTVESEMMPATVRWVCRGLGYVPYLHVLADHVMRDILAPGDIVRFAF</sequence>
<dbReference type="GeneID" id="92087891"/>
<accession>A0ABR1VZB9</accession>
<dbReference type="Pfam" id="PF04072">
    <property type="entry name" value="LCM"/>
    <property type="match status" value="1"/>
</dbReference>
<evidence type="ECO:0008006" key="6">
    <source>
        <dbReference type="Google" id="ProtNLM"/>
    </source>
</evidence>
<keyword evidence="5" id="KW-1185">Reference proteome</keyword>
<evidence type="ECO:0000256" key="1">
    <source>
        <dbReference type="ARBA" id="ARBA00022603"/>
    </source>
</evidence>
<reference evidence="4 5" key="1">
    <citation type="submission" date="2023-01" db="EMBL/GenBank/DDBJ databases">
        <title>Analysis of 21 Apiospora genomes using comparative genomics revels a genus with tremendous synthesis potential of carbohydrate active enzymes and secondary metabolites.</title>
        <authorList>
            <person name="Sorensen T."/>
        </authorList>
    </citation>
    <scope>NUCLEOTIDE SEQUENCE [LARGE SCALE GENOMIC DNA]</scope>
    <source>
        <strain evidence="4 5">CBS 135458</strain>
    </source>
</reference>
<feature type="region of interest" description="Disordered" evidence="3">
    <location>
        <begin position="1"/>
        <end position="48"/>
    </location>
</feature>
<comment type="caution">
    <text evidence="4">The sequence shown here is derived from an EMBL/GenBank/DDBJ whole genome shotgun (WGS) entry which is preliminary data.</text>
</comment>